<dbReference type="EMBL" id="QRGA01000005">
    <property type="protein sequence ID" value="RDU99103.1"/>
    <property type="molecule type" value="Genomic_DNA"/>
</dbReference>
<evidence type="ECO:0000256" key="2">
    <source>
        <dbReference type="ARBA" id="ARBA00022475"/>
    </source>
</evidence>
<feature type="coiled-coil region" evidence="6">
    <location>
        <begin position="274"/>
        <end position="315"/>
    </location>
</feature>
<feature type="transmembrane region" description="Helical" evidence="7">
    <location>
        <begin position="32"/>
        <end position="50"/>
    </location>
</feature>
<evidence type="ECO:0000256" key="4">
    <source>
        <dbReference type="ARBA" id="ARBA00022989"/>
    </source>
</evidence>
<dbReference type="GO" id="GO:0004713">
    <property type="term" value="F:protein tyrosine kinase activity"/>
    <property type="evidence" value="ECO:0007669"/>
    <property type="project" value="TreeGrafter"/>
</dbReference>
<evidence type="ECO:0000256" key="5">
    <source>
        <dbReference type="ARBA" id="ARBA00023136"/>
    </source>
</evidence>
<dbReference type="PANTHER" id="PTHR32309">
    <property type="entry name" value="TYROSINE-PROTEIN KINASE"/>
    <property type="match status" value="1"/>
</dbReference>
<dbReference type="InterPro" id="IPR003856">
    <property type="entry name" value="LPS_length_determ_N"/>
</dbReference>
<evidence type="ECO:0000313" key="10">
    <source>
        <dbReference type="Proteomes" id="UP000256838"/>
    </source>
</evidence>
<feature type="non-terminal residue" evidence="9">
    <location>
        <position position="396"/>
    </location>
</feature>
<comment type="subcellular location">
    <subcellularLocation>
        <location evidence="1">Cell membrane</location>
        <topology evidence="1">Multi-pass membrane protein</topology>
    </subcellularLocation>
</comment>
<keyword evidence="10" id="KW-1185">Reference proteome</keyword>
<evidence type="ECO:0000256" key="1">
    <source>
        <dbReference type="ARBA" id="ARBA00004651"/>
    </source>
</evidence>
<keyword evidence="6" id="KW-0175">Coiled coil</keyword>
<dbReference type="Pfam" id="PF23607">
    <property type="entry name" value="WZC_N"/>
    <property type="match status" value="1"/>
</dbReference>
<dbReference type="RefSeq" id="WP_245964783.1">
    <property type="nucleotide sequence ID" value="NZ_QRGA01000005.1"/>
</dbReference>
<reference evidence="9 10" key="1">
    <citation type="submission" date="2018-08" db="EMBL/GenBank/DDBJ databases">
        <title>Paraburkholderia sp. DHOM06 isolated from forest soil.</title>
        <authorList>
            <person name="Gao Z.-H."/>
            <person name="Qiu L.-H."/>
        </authorList>
    </citation>
    <scope>NUCLEOTIDE SEQUENCE [LARGE SCALE GENOMIC DNA]</scope>
    <source>
        <strain evidence="9 10">DHOM06</strain>
    </source>
</reference>
<keyword evidence="5 7" id="KW-0472">Membrane</keyword>
<evidence type="ECO:0000256" key="3">
    <source>
        <dbReference type="ARBA" id="ARBA00022692"/>
    </source>
</evidence>
<accession>A0A3D8K0Y8</accession>
<evidence type="ECO:0000256" key="7">
    <source>
        <dbReference type="SAM" id="Phobius"/>
    </source>
</evidence>
<dbReference type="SUPFAM" id="SSF57997">
    <property type="entry name" value="Tropomyosin"/>
    <property type="match status" value="1"/>
</dbReference>
<dbReference type="AlphaFoldDB" id="A0A3D8K0Y8"/>
<keyword evidence="9" id="KW-0418">Kinase</keyword>
<keyword evidence="2" id="KW-1003">Cell membrane</keyword>
<keyword evidence="4 7" id="KW-1133">Transmembrane helix</keyword>
<keyword evidence="3 7" id="KW-0812">Transmembrane</keyword>
<evidence type="ECO:0000259" key="8">
    <source>
        <dbReference type="Pfam" id="PF02706"/>
    </source>
</evidence>
<dbReference type="GO" id="GO:0005886">
    <property type="term" value="C:plasma membrane"/>
    <property type="evidence" value="ECO:0007669"/>
    <property type="project" value="UniProtKB-SubCell"/>
</dbReference>
<evidence type="ECO:0000256" key="6">
    <source>
        <dbReference type="SAM" id="Coils"/>
    </source>
</evidence>
<dbReference type="InterPro" id="IPR050445">
    <property type="entry name" value="Bact_polysacc_biosynth/exp"/>
</dbReference>
<comment type="caution">
    <text evidence="9">The sequence shown here is derived from an EMBL/GenBank/DDBJ whole genome shotgun (WGS) entry which is preliminary data.</text>
</comment>
<dbReference type="Proteomes" id="UP000256838">
    <property type="component" value="Unassembled WGS sequence"/>
</dbReference>
<feature type="domain" description="Polysaccharide chain length determinant N-terminal" evidence="8">
    <location>
        <begin position="15"/>
        <end position="106"/>
    </location>
</feature>
<dbReference type="PANTHER" id="PTHR32309:SF32">
    <property type="entry name" value="TYROSINE-PROTEIN KINASE ETK-RELATED"/>
    <property type="match status" value="1"/>
</dbReference>
<protein>
    <submittedName>
        <fullName evidence="9">Tyrosine protein kinase</fullName>
    </submittedName>
</protein>
<proteinExistence type="predicted"/>
<name>A0A3D8K0Y8_9BURK</name>
<organism evidence="9 10">
    <name type="scientific">Trinickia dinghuensis</name>
    <dbReference type="NCBI Taxonomy" id="2291023"/>
    <lineage>
        <taxon>Bacteria</taxon>
        <taxon>Pseudomonadati</taxon>
        <taxon>Pseudomonadota</taxon>
        <taxon>Betaproteobacteria</taxon>
        <taxon>Burkholderiales</taxon>
        <taxon>Burkholderiaceae</taxon>
        <taxon>Trinickia</taxon>
    </lineage>
</organism>
<sequence length="396" mass="43816">MKPMEQMQMNSLAQDEIDVRRYADFLIEARSLIFKFALSAVLLGTVYALVAPPVYHSDMLFQIEEGAESSRSLLGDVSSAFDIKTGASTEIEILHSRLVVSKAVDALRLDIDAKPRYFPLIGVLAAKFNRTLSAPGLLGFGGFAWGSEHIDVSTFEVPQKLYDKALDLQFMGNGIYRLSSADGEPSFEGRVGISETFSFPDGPVTLNVSSIRAKPGVRFKLVRHPRLDTIERLQKKLQVLEKAKDSGVIQASLECTDSVLCGKILHTIGAAYLAQNVDRKTAEARRSLAFLNEQLPQLKAQLEGAEQKYTRFRDENGTIDLSAEGQSLLQQSSAAQTKLLELKVQRQDLLTRFSQSHPSVVAVNEQISELNDSIAAFSQQMKHFPDIEQEAVGLFF</sequence>
<keyword evidence="9" id="KW-0808">Transferase</keyword>
<dbReference type="Pfam" id="PF02706">
    <property type="entry name" value="Wzz"/>
    <property type="match status" value="1"/>
</dbReference>
<evidence type="ECO:0000313" key="9">
    <source>
        <dbReference type="EMBL" id="RDU99103.1"/>
    </source>
</evidence>
<gene>
    <name evidence="9" type="ORF">DWV00_08170</name>
</gene>